<evidence type="ECO:0000313" key="2">
    <source>
        <dbReference type="EMBL" id="PHP26203.1"/>
    </source>
</evidence>
<accession>A0A2G1MBU1</accession>
<dbReference type="InterPro" id="IPR041329">
    <property type="entry name" value="YubB_C"/>
</dbReference>
<sequence length="165" mass="18781">MPNYCDNRITVTGEEEDMAEFYELVQSDASMFAFEKVVPEPAFFDLMKSGKMDFVVDGEVQTHGHWIEGEGLDGEKVARPLSEAELAQFKGLARLDPDCWRDAHWGTKWGAIDVFEDTDEETATYSFTTAWSPPHGIIEALREKFPDLDIVAFFDCEEDQEAGYY</sequence>
<comment type="caution">
    <text evidence="2">The sequence shown here is derived from an EMBL/GenBank/DDBJ whole genome shotgun (WGS) entry which is preliminary data.</text>
</comment>
<dbReference type="Pfam" id="PF18406">
    <property type="entry name" value="DUF1281_C"/>
    <property type="match status" value="1"/>
</dbReference>
<evidence type="ECO:0000313" key="3">
    <source>
        <dbReference type="Proteomes" id="UP000221860"/>
    </source>
</evidence>
<dbReference type="RefSeq" id="WP_099278663.1">
    <property type="nucleotide sequence ID" value="NZ_KZ304990.1"/>
</dbReference>
<dbReference type="Proteomes" id="UP000221860">
    <property type="component" value="Unassembled WGS sequence"/>
</dbReference>
<protein>
    <recommendedName>
        <fullName evidence="1">YubB ferredoxin-like domain-containing protein</fullName>
    </recommendedName>
</protein>
<gene>
    <name evidence="2" type="ORF">CJ301_17630</name>
</gene>
<name>A0A2G1MBU1_9RHOB</name>
<keyword evidence="3" id="KW-1185">Reference proteome</keyword>
<feature type="domain" description="YubB ferredoxin-like" evidence="1">
    <location>
        <begin position="114"/>
        <end position="154"/>
    </location>
</feature>
<proteinExistence type="predicted"/>
<evidence type="ECO:0000259" key="1">
    <source>
        <dbReference type="Pfam" id="PF18406"/>
    </source>
</evidence>
<reference evidence="2 3" key="1">
    <citation type="submission" date="2017-08" db="EMBL/GenBank/DDBJ databases">
        <title>Draft Genome Sequence of Loktanella cinnabarina Strain XM1, Isolated from Coastal Surface Water.</title>
        <authorList>
            <person name="Ma R."/>
            <person name="Wang J."/>
            <person name="Wang Q."/>
            <person name="Ma Z."/>
            <person name="Li J."/>
            <person name="Chen L."/>
        </authorList>
    </citation>
    <scope>NUCLEOTIDE SEQUENCE [LARGE SCALE GENOMIC DNA]</scope>
    <source>
        <strain evidence="2 3">XM1</strain>
    </source>
</reference>
<dbReference type="AlphaFoldDB" id="A0A2G1MBU1"/>
<dbReference type="EMBL" id="NQWH01000055">
    <property type="protein sequence ID" value="PHP26203.1"/>
    <property type="molecule type" value="Genomic_DNA"/>
</dbReference>
<organism evidence="2 3">
    <name type="scientific">Limimaricola cinnabarinus</name>
    <dbReference type="NCBI Taxonomy" id="1125964"/>
    <lineage>
        <taxon>Bacteria</taxon>
        <taxon>Pseudomonadati</taxon>
        <taxon>Pseudomonadota</taxon>
        <taxon>Alphaproteobacteria</taxon>
        <taxon>Rhodobacterales</taxon>
        <taxon>Paracoccaceae</taxon>
        <taxon>Limimaricola</taxon>
    </lineage>
</organism>
<dbReference type="OrthoDB" id="7992117at2"/>